<dbReference type="Pfam" id="PF25597">
    <property type="entry name" value="SH3_retrovirus"/>
    <property type="match status" value="1"/>
</dbReference>
<keyword evidence="3" id="KW-1185">Reference proteome</keyword>
<evidence type="ECO:0000313" key="2">
    <source>
        <dbReference type="EMBL" id="ODV84755.1"/>
    </source>
</evidence>
<name>A0A1E4SZ18_9ASCO</name>
<sequence length="160" mass="17756">MAYRVYDPSQQKFFVSHQVKFKESEFPGLSSPELFLSDLQLSSSIFISSDAPDVHPLLFEDSSADGATSVELSDHPGDHFNSKLHSPNARPDFVDKKLSIATSVSEVDSCNGSNSSDSEEIYMKQSSGLTQLILVFVVCRRVSTVRNRLFSAKILRLMGF</sequence>
<gene>
    <name evidence="2" type="ORF">CANARDRAFT_28896</name>
</gene>
<evidence type="ECO:0000313" key="3">
    <source>
        <dbReference type="Proteomes" id="UP000094801"/>
    </source>
</evidence>
<reference evidence="3" key="1">
    <citation type="submission" date="2016-04" db="EMBL/GenBank/DDBJ databases">
        <title>Comparative genomics of biotechnologically important yeasts.</title>
        <authorList>
            <consortium name="DOE Joint Genome Institute"/>
            <person name="Riley R."/>
            <person name="Haridas S."/>
            <person name="Wolfe K.H."/>
            <person name="Lopes M.R."/>
            <person name="Hittinger C.T."/>
            <person name="Goker M."/>
            <person name="Salamov A."/>
            <person name="Wisecaver J."/>
            <person name="Long T.M."/>
            <person name="Aerts A.L."/>
            <person name="Barry K."/>
            <person name="Choi C."/>
            <person name="Clum A."/>
            <person name="Coughlan A.Y."/>
            <person name="Deshpande S."/>
            <person name="Douglass A.P."/>
            <person name="Hanson S.J."/>
            <person name="Klenk H.-P."/>
            <person name="Labutti K."/>
            <person name="Lapidus A."/>
            <person name="Lindquist E."/>
            <person name="Lipzen A."/>
            <person name="Meier-Kolthoff J.P."/>
            <person name="Ohm R.A."/>
            <person name="Otillar R.P."/>
            <person name="Pangilinan J."/>
            <person name="Peng Y."/>
            <person name="Rokas A."/>
            <person name="Rosa C.A."/>
            <person name="Scheuner C."/>
            <person name="Sibirny A.A."/>
            <person name="Slot J.C."/>
            <person name="Stielow J.B."/>
            <person name="Sun H."/>
            <person name="Kurtzman C.P."/>
            <person name="Blackwell M."/>
            <person name="Grigoriev I.V."/>
            <person name="Jeffries T.W."/>
        </authorList>
    </citation>
    <scope>NUCLEOTIDE SEQUENCE [LARGE SCALE GENOMIC DNA]</scope>
    <source>
        <strain evidence="3">NRRL YB-2248</strain>
    </source>
</reference>
<dbReference type="AlphaFoldDB" id="A0A1E4SZ18"/>
<dbReference type="InterPro" id="IPR057670">
    <property type="entry name" value="SH3_retrovirus"/>
</dbReference>
<protein>
    <recommendedName>
        <fullName evidence="1">Retroviral polymerase SH3-like domain-containing protein</fullName>
    </recommendedName>
</protein>
<dbReference type="Proteomes" id="UP000094801">
    <property type="component" value="Unassembled WGS sequence"/>
</dbReference>
<dbReference type="EMBL" id="KV453855">
    <property type="protein sequence ID" value="ODV84755.1"/>
    <property type="molecule type" value="Genomic_DNA"/>
</dbReference>
<feature type="domain" description="Retroviral polymerase SH3-like" evidence="1">
    <location>
        <begin position="2"/>
        <end position="31"/>
    </location>
</feature>
<organism evidence="2 3">
    <name type="scientific">[Candida] arabinofermentans NRRL YB-2248</name>
    <dbReference type="NCBI Taxonomy" id="983967"/>
    <lineage>
        <taxon>Eukaryota</taxon>
        <taxon>Fungi</taxon>
        <taxon>Dikarya</taxon>
        <taxon>Ascomycota</taxon>
        <taxon>Saccharomycotina</taxon>
        <taxon>Pichiomycetes</taxon>
        <taxon>Pichiales</taxon>
        <taxon>Pichiaceae</taxon>
        <taxon>Ogataea</taxon>
        <taxon>Ogataea/Candida clade</taxon>
    </lineage>
</organism>
<proteinExistence type="predicted"/>
<accession>A0A1E4SZ18</accession>
<evidence type="ECO:0000259" key="1">
    <source>
        <dbReference type="Pfam" id="PF25597"/>
    </source>
</evidence>